<dbReference type="Proteomes" id="UP000292003">
    <property type="component" value="Unassembled WGS sequence"/>
</dbReference>
<dbReference type="PROSITE" id="PS50943">
    <property type="entry name" value="HTH_CROC1"/>
    <property type="match status" value="1"/>
</dbReference>
<evidence type="ECO:0000313" key="3">
    <source>
        <dbReference type="Proteomes" id="UP000292003"/>
    </source>
</evidence>
<dbReference type="InterPro" id="IPR010982">
    <property type="entry name" value="Lambda_DNA-bd_dom_sf"/>
</dbReference>
<dbReference type="GO" id="GO:0003677">
    <property type="term" value="F:DNA binding"/>
    <property type="evidence" value="ECO:0007669"/>
    <property type="project" value="InterPro"/>
</dbReference>
<gene>
    <name evidence="2" type="ORF">EWH70_33530</name>
</gene>
<dbReference type="AlphaFoldDB" id="A0A4Q7IYK1"/>
<keyword evidence="3" id="KW-1185">Reference proteome</keyword>
<evidence type="ECO:0000259" key="1">
    <source>
        <dbReference type="PROSITE" id="PS50943"/>
    </source>
</evidence>
<comment type="caution">
    <text evidence="2">The sequence shown here is derived from an EMBL/GenBank/DDBJ whole genome shotgun (WGS) entry which is preliminary data.</text>
</comment>
<feature type="domain" description="HTH cro/C1-type" evidence="1">
    <location>
        <begin position="46"/>
        <end position="81"/>
    </location>
</feature>
<dbReference type="EMBL" id="SFCC01000023">
    <property type="protein sequence ID" value="RZQ59517.1"/>
    <property type="molecule type" value="Genomic_DNA"/>
</dbReference>
<protein>
    <submittedName>
        <fullName evidence="2">XRE family transcriptional regulator</fullName>
    </submittedName>
</protein>
<dbReference type="RefSeq" id="WP_130479615.1">
    <property type="nucleotide sequence ID" value="NZ_SFCC01000023.1"/>
</dbReference>
<accession>A0A4Q7IYK1</accession>
<evidence type="ECO:0000313" key="2">
    <source>
        <dbReference type="EMBL" id="RZQ59517.1"/>
    </source>
</evidence>
<reference evidence="2 3" key="1">
    <citation type="submission" date="2019-02" db="EMBL/GenBank/DDBJ databases">
        <title>Draft genome sequence of Amycolatopsis sp. 8-3EHSu isolated from roots of Suaeda maritima.</title>
        <authorList>
            <person name="Duangmal K."/>
            <person name="Chantavorakit T."/>
        </authorList>
    </citation>
    <scope>NUCLEOTIDE SEQUENCE [LARGE SCALE GENOMIC DNA]</scope>
    <source>
        <strain evidence="2 3">8-3EHSu</strain>
    </source>
</reference>
<dbReference type="InterPro" id="IPR001387">
    <property type="entry name" value="Cro/C1-type_HTH"/>
</dbReference>
<organism evidence="2 3">
    <name type="scientific">Amycolatopsis suaedae</name>
    <dbReference type="NCBI Taxonomy" id="2510978"/>
    <lineage>
        <taxon>Bacteria</taxon>
        <taxon>Bacillati</taxon>
        <taxon>Actinomycetota</taxon>
        <taxon>Actinomycetes</taxon>
        <taxon>Pseudonocardiales</taxon>
        <taxon>Pseudonocardiaceae</taxon>
        <taxon>Amycolatopsis</taxon>
    </lineage>
</organism>
<sequence>MPESSESAGLAQRLDELFRRGRPGGERWTNDEVAAAIKRLNPDIKVSGTYLSALRTGKRTRPSPELQLALAKFFGVSPAYFFDPGSADKISQQLAALDELHQSGVRSLAARAVGLSPDNLDALKTVVDQMRKMQGLPPVVE</sequence>
<dbReference type="SUPFAM" id="SSF47413">
    <property type="entry name" value="lambda repressor-like DNA-binding domains"/>
    <property type="match status" value="1"/>
</dbReference>
<dbReference type="CDD" id="cd00093">
    <property type="entry name" value="HTH_XRE"/>
    <property type="match status" value="1"/>
</dbReference>
<dbReference type="Gene3D" id="1.10.260.40">
    <property type="entry name" value="lambda repressor-like DNA-binding domains"/>
    <property type="match status" value="1"/>
</dbReference>
<dbReference type="OrthoDB" id="2679623at2"/>
<name>A0A4Q7IYK1_9PSEU</name>
<proteinExistence type="predicted"/>